<sequence>MRLALAVLGVIWVAPVTGRWITLVTRGPEATAAAAASVALGGQQTTPWIQCASSSIASARHRQEGDDNGREHDDSDHRNGCGCIFPARGEENGQDAASEGGSGYWGRQGGTRRFGEGRHSCQGWDMYKHEARGDVLLRAIAVAWQSESGVDGIRFADTRRPESRDARIRASKDL</sequence>
<organism evidence="3 4">
    <name type="scientific">Roridomyces roridus</name>
    <dbReference type="NCBI Taxonomy" id="1738132"/>
    <lineage>
        <taxon>Eukaryota</taxon>
        <taxon>Fungi</taxon>
        <taxon>Dikarya</taxon>
        <taxon>Basidiomycota</taxon>
        <taxon>Agaricomycotina</taxon>
        <taxon>Agaricomycetes</taxon>
        <taxon>Agaricomycetidae</taxon>
        <taxon>Agaricales</taxon>
        <taxon>Marasmiineae</taxon>
        <taxon>Mycenaceae</taxon>
        <taxon>Roridomyces</taxon>
    </lineage>
</organism>
<evidence type="ECO:0000313" key="4">
    <source>
        <dbReference type="Proteomes" id="UP001221142"/>
    </source>
</evidence>
<feature type="region of interest" description="Disordered" evidence="1">
    <location>
        <begin position="54"/>
        <end position="79"/>
    </location>
</feature>
<keyword evidence="4" id="KW-1185">Reference proteome</keyword>
<keyword evidence="2" id="KW-0732">Signal</keyword>
<evidence type="ECO:0000313" key="3">
    <source>
        <dbReference type="EMBL" id="KAJ7616477.1"/>
    </source>
</evidence>
<proteinExistence type="predicted"/>
<comment type="caution">
    <text evidence="3">The sequence shown here is derived from an EMBL/GenBank/DDBJ whole genome shotgun (WGS) entry which is preliminary data.</text>
</comment>
<gene>
    <name evidence="3" type="ORF">FB45DRAFT_1105643</name>
</gene>
<evidence type="ECO:0000256" key="2">
    <source>
        <dbReference type="SAM" id="SignalP"/>
    </source>
</evidence>
<evidence type="ECO:0000256" key="1">
    <source>
        <dbReference type="SAM" id="MobiDB-lite"/>
    </source>
</evidence>
<reference evidence="3" key="1">
    <citation type="submission" date="2023-03" db="EMBL/GenBank/DDBJ databases">
        <title>Massive genome expansion in bonnet fungi (Mycena s.s.) driven by repeated elements and novel gene families across ecological guilds.</title>
        <authorList>
            <consortium name="Lawrence Berkeley National Laboratory"/>
            <person name="Harder C.B."/>
            <person name="Miyauchi S."/>
            <person name="Viragh M."/>
            <person name="Kuo A."/>
            <person name="Thoen E."/>
            <person name="Andreopoulos B."/>
            <person name="Lu D."/>
            <person name="Skrede I."/>
            <person name="Drula E."/>
            <person name="Henrissat B."/>
            <person name="Morin E."/>
            <person name="Kohler A."/>
            <person name="Barry K."/>
            <person name="LaButti K."/>
            <person name="Morin E."/>
            <person name="Salamov A."/>
            <person name="Lipzen A."/>
            <person name="Mereny Z."/>
            <person name="Hegedus B."/>
            <person name="Baldrian P."/>
            <person name="Stursova M."/>
            <person name="Weitz H."/>
            <person name="Taylor A."/>
            <person name="Grigoriev I.V."/>
            <person name="Nagy L.G."/>
            <person name="Martin F."/>
            <person name="Kauserud H."/>
        </authorList>
    </citation>
    <scope>NUCLEOTIDE SEQUENCE</scope>
    <source>
        <strain evidence="3">9284</strain>
    </source>
</reference>
<accession>A0AAD7BC19</accession>
<dbReference type="EMBL" id="JARKIF010000022">
    <property type="protein sequence ID" value="KAJ7616477.1"/>
    <property type="molecule type" value="Genomic_DNA"/>
</dbReference>
<feature type="chain" id="PRO_5042059028" evidence="2">
    <location>
        <begin position="19"/>
        <end position="174"/>
    </location>
</feature>
<dbReference type="AlphaFoldDB" id="A0AAD7BC19"/>
<name>A0AAD7BC19_9AGAR</name>
<dbReference type="Proteomes" id="UP001221142">
    <property type="component" value="Unassembled WGS sequence"/>
</dbReference>
<feature type="compositionally biased region" description="Basic and acidic residues" evidence="1">
    <location>
        <begin position="61"/>
        <end position="79"/>
    </location>
</feature>
<feature type="signal peptide" evidence="2">
    <location>
        <begin position="1"/>
        <end position="18"/>
    </location>
</feature>
<protein>
    <submittedName>
        <fullName evidence="3">Uncharacterized protein</fullName>
    </submittedName>
</protein>